<dbReference type="AlphaFoldDB" id="X7EGC3"/>
<dbReference type="GO" id="GO:0016787">
    <property type="term" value="F:hydrolase activity"/>
    <property type="evidence" value="ECO:0007669"/>
    <property type="project" value="InterPro"/>
</dbReference>
<dbReference type="PANTHER" id="PTHR39323:SF1">
    <property type="entry name" value="BLR1149 PROTEIN"/>
    <property type="match status" value="1"/>
</dbReference>
<evidence type="ECO:0000313" key="3">
    <source>
        <dbReference type="Proteomes" id="UP000022447"/>
    </source>
</evidence>
<dbReference type="SUPFAM" id="SSF56300">
    <property type="entry name" value="Metallo-dependent phosphatases"/>
    <property type="match status" value="1"/>
</dbReference>
<protein>
    <submittedName>
        <fullName evidence="2">Metallophosphoesterase</fullName>
    </submittedName>
</protein>
<dbReference type="Gene3D" id="3.60.21.10">
    <property type="match status" value="1"/>
</dbReference>
<dbReference type="eggNOG" id="COG1407">
    <property type="taxonomic scope" value="Bacteria"/>
</dbReference>
<proteinExistence type="predicted"/>
<dbReference type="InterPro" id="IPR024173">
    <property type="entry name" value="Pesterase_MJ0037-like"/>
</dbReference>
<dbReference type="Proteomes" id="UP000022447">
    <property type="component" value="Unassembled WGS sequence"/>
</dbReference>
<dbReference type="OrthoDB" id="9795838at2"/>
<dbReference type="RefSeq" id="WP_037260613.1">
    <property type="nucleotide sequence ID" value="NZ_JALZ01000006.1"/>
</dbReference>
<dbReference type="PANTHER" id="PTHR39323">
    <property type="entry name" value="BLR1149 PROTEIN"/>
    <property type="match status" value="1"/>
</dbReference>
<keyword evidence="3" id="KW-1185">Reference proteome</keyword>
<organism evidence="2 3">
    <name type="scientific">Roseivivax halodurans JCM 10272</name>
    <dbReference type="NCBI Taxonomy" id="1449350"/>
    <lineage>
        <taxon>Bacteria</taxon>
        <taxon>Pseudomonadati</taxon>
        <taxon>Pseudomonadota</taxon>
        <taxon>Alphaproteobacteria</taxon>
        <taxon>Rhodobacterales</taxon>
        <taxon>Roseobacteraceae</taxon>
        <taxon>Roseivivax</taxon>
    </lineage>
</organism>
<dbReference type="EMBL" id="JALZ01000006">
    <property type="protein sequence ID" value="ETX15154.1"/>
    <property type="molecule type" value="Genomic_DNA"/>
</dbReference>
<dbReference type="NCBIfam" id="TIGR04123">
    <property type="entry name" value="P_estr_lig_assc"/>
    <property type="match status" value="1"/>
</dbReference>
<reference evidence="2 3" key="1">
    <citation type="submission" date="2014-01" db="EMBL/GenBank/DDBJ databases">
        <title>Roseivivax halodurans JCM 10272 Genome Sequencing.</title>
        <authorList>
            <person name="Lai Q."/>
            <person name="Li G."/>
            <person name="Shao Z."/>
        </authorList>
    </citation>
    <scope>NUCLEOTIDE SEQUENCE [LARGE SCALE GENOMIC DNA]</scope>
    <source>
        <strain evidence="2 3">JCM 10272</strain>
    </source>
</reference>
<evidence type="ECO:0000313" key="2">
    <source>
        <dbReference type="EMBL" id="ETX15154.1"/>
    </source>
</evidence>
<comment type="caution">
    <text evidence="2">The sequence shown here is derived from an EMBL/GenBank/DDBJ whole genome shotgun (WGS) entry which is preliminary data.</text>
</comment>
<name>X7EGC3_9RHOB</name>
<dbReference type="InterPro" id="IPR029052">
    <property type="entry name" value="Metallo-depent_PP-like"/>
</dbReference>
<feature type="domain" description="Calcineurin-like phosphoesterase" evidence="1">
    <location>
        <begin position="28"/>
        <end position="121"/>
    </location>
</feature>
<dbReference type="Pfam" id="PF00149">
    <property type="entry name" value="Metallophos"/>
    <property type="match status" value="1"/>
</dbReference>
<sequence length="229" mass="24586">MNRLSFDFRGEHLEALGSGALHWPARSVLVVSDLHLGKCARLSATGGAALPPYDARETLGRLERDIAATSPAHVICLGDSFDTADIRAHLPMEERSRIADLAGARRWTWIEGNHDPGTAGLGGETRADLGLGPLTFRHIARPDPGGEISGHYHPKARLALRGRMISRPCFLLDAERLILPAYGAYTGGLRTDSPTLSDLMAPDAHAILCGPKPVRIPMPRAAVQARTGT</sequence>
<dbReference type="InterPro" id="IPR026336">
    <property type="entry name" value="PdeM-like"/>
</dbReference>
<dbReference type="PIRSF" id="PIRSF000887">
    <property type="entry name" value="Pesterase_MJ0037"/>
    <property type="match status" value="1"/>
</dbReference>
<dbReference type="STRING" id="1449350.OCH239_17885"/>
<accession>X7EGC3</accession>
<dbReference type="InterPro" id="IPR004843">
    <property type="entry name" value="Calcineurin-like_PHP"/>
</dbReference>
<evidence type="ECO:0000259" key="1">
    <source>
        <dbReference type="Pfam" id="PF00149"/>
    </source>
</evidence>
<gene>
    <name evidence="2" type="ORF">OCH239_17885</name>
</gene>